<dbReference type="Proteomes" id="UP000243799">
    <property type="component" value="Unassembled WGS sequence"/>
</dbReference>
<evidence type="ECO:0000313" key="1">
    <source>
        <dbReference type="EMBL" id="SFB12917.1"/>
    </source>
</evidence>
<proteinExistence type="predicted"/>
<name>A0A1I0YJ42_9PSEU</name>
<dbReference type="AlphaFoldDB" id="A0A1I0YJ42"/>
<reference evidence="2" key="1">
    <citation type="submission" date="2016-10" db="EMBL/GenBank/DDBJ databases">
        <authorList>
            <person name="Varghese N."/>
            <person name="Submissions S."/>
        </authorList>
    </citation>
    <scope>NUCLEOTIDE SEQUENCE [LARGE SCALE GENOMIC DNA]</scope>
    <source>
        <strain evidence="2">CGMCC 4.3568</strain>
    </source>
</reference>
<evidence type="ECO:0000313" key="2">
    <source>
        <dbReference type="Proteomes" id="UP000243799"/>
    </source>
</evidence>
<keyword evidence="2" id="KW-1185">Reference proteome</keyword>
<organism evidence="1 2">
    <name type="scientific">Amycolatopsis marina</name>
    <dbReference type="NCBI Taxonomy" id="490629"/>
    <lineage>
        <taxon>Bacteria</taxon>
        <taxon>Bacillati</taxon>
        <taxon>Actinomycetota</taxon>
        <taxon>Actinomycetes</taxon>
        <taxon>Pseudonocardiales</taxon>
        <taxon>Pseudonocardiaceae</taxon>
        <taxon>Amycolatopsis</taxon>
    </lineage>
</organism>
<gene>
    <name evidence="1" type="ORF">SAMN05216266_10592</name>
</gene>
<dbReference type="STRING" id="490629.SAMN05216266_10592"/>
<evidence type="ECO:0008006" key="3">
    <source>
        <dbReference type="Google" id="ProtNLM"/>
    </source>
</evidence>
<dbReference type="EMBL" id="FOKG01000005">
    <property type="protein sequence ID" value="SFB12917.1"/>
    <property type="molecule type" value="Genomic_DNA"/>
</dbReference>
<dbReference type="OrthoDB" id="9789603at2"/>
<dbReference type="RefSeq" id="WP_143101812.1">
    <property type="nucleotide sequence ID" value="NZ_FOKG01000005.1"/>
</dbReference>
<accession>A0A1I0YJ42</accession>
<sequence>MDEITIRSAVEADVEPVVRMPADDQPGAARDSVEDLGPYLRTFREIEADPHQLLVVADAGAGPVAPCS</sequence>
<protein>
    <recommendedName>
        <fullName evidence="3">GNAT family N-acetyltransferase</fullName>
    </recommendedName>
</protein>